<organism evidence="1 2">
    <name type="scientific">Arctium lappa</name>
    <name type="common">Greater burdock</name>
    <name type="synonym">Lappa major</name>
    <dbReference type="NCBI Taxonomy" id="4217"/>
    <lineage>
        <taxon>Eukaryota</taxon>
        <taxon>Viridiplantae</taxon>
        <taxon>Streptophyta</taxon>
        <taxon>Embryophyta</taxon>
        <taxon>Tracheophyta</taxon>
        <taxon>Spermatophyta</taxon>
        <taxon>Magnoliopsida</taxon>
        <taxon>eudicotyledons</taxon>
        <taxon>Gunneridae</taxon>
        <taxon>Pentapetalae</taxon>
        <taxon>asterids</taxon>
        <taxon>campanulids</taxon>
        <taxon>Asterales</taxon>
        <taxon>Asteraceae</taxon>
        <taxon>Carduoideae</taxon>
        <taxon>Cardueae</taxon>
        <taxon>Arctiinae</taxon>
        <taxon>Arctium</taxon>
    </lineage>
</organism>
<reference evidence="1 2" key="2">
    <citation type="journal article" date="2022" name="Mol. Ecol. Resour.">
        <title>The genomes of chicory, endive, great burdock and yacon provide insights into Asteraceae paleo-polyploidization history and plant inulin production.</title>
        <authorList>
            <person name="Fan W."/>
            <person name="Wang S."/>
            <person name="Wang H."/>
            <person name="Wang A."/>
            <person name="Jiang F."/>
            <person name="Liu H."/>
            <person name="Zhao H."/>
            <person name="Xu D."/>
            <person name="Zhang Y."/>
        </authorList>
    </citation>
    <scope>NUCLEOTIDE SEQUENCE [LARGE SCALE GENOMIC DNA]</scope>
    <source>
        <strain evidence="2">cv. Niubang</strain>
    </source>
</reference>
<evidence type="ECO:0000313" key="2">
    <source>
        <dbReference type="Proteomes" id="UP001055879"/>
    </source>
</evidence>
<dbReference type="Proteomes" id="UP001055879">
    <property type="component" value="Linkage Group LG03"/>
</dbReference>
<dbReference type="EMBL" id="CM042049">
    <property type="protein sequence ID" value="KAI3747707.1"/>
    <property type="molecule type" value="Genomic_DNA"/>
</dbReference>
<keyword evidence="2" id="KW-1185">Reference proteome</keyword>
<accession>A0ACB9DME9</accession>
<proteinExistence type="predicted"/>
<reference evidence="2" key="1">
    <citation type="journal article" date="2022" name="Mol. Ecol. Resour.">
        <title>The genomes of chicory, endive, great burdock and yacon provide insights into Asteraceae palaeo-polyploidization history and plant inulin production.</title>
        <authorList>
            <person name="Fan W."/>
            <person name="Wang S."/>
            <person name="Wang H."/>
            <person name="Wang A."/>
            <person name="Jiang F."/>
            <person name="Liu H."/>
            <person name="Zhao H."/>
            <person name="Xu D."/>
            <person name="Zhang Y."/>
        </authorList>
    </citation>
    <scope>NUCLEOTIDE SEQUENCE [LARGE SCALE GENOMIC DNA]</scope>
    <source>
        <strain evidence="2">cv. Niubang</strain>
    </source>
</reference>
<comment type="caution">
    <text evidence="1">The sequence shown here is derived from an EMBL/GenBank/DDBJ whole genome shotgun (WGS) entry which is preliminary data.</text>
</comment>
<gene>
    <name evidence="1" type="ORF">L6452_10301</name>
</gene>
<evidence type="ECO:0000313" key="1">
    <source>
        <dbReference type="EMBL" id="KAI3747707.1"/>
    </source>
</evidence>
<protein>
    <submittedName>
        <fullName evidence="1">Uncharacterized protein</fullName>
    </submittedName>
</protein>
<name>A0ACB9DME9_ARCLA</name>
<sequence>MMNIIVNIYYDIFVSSMNSWFSQFLHSFVFAKRELTKESRRTILNQVIRIERTESESTYSNVVLEFYVCELQKDTMQCGTKVWSALFRR</sequence>